<keyword evidence="3 7" id="KW-0812">Transmembrane</keyword>
<feature type="transmembrane region" description="Helical" evidence="7">
    <location>
        <begin position="180"/>
        <end position="206"/>
    </location>
</feature>
<dbReference type="InterPro" id="IPR036259">
    <property type="entry name" value="MFS_trans_sf"/>
</dbReference>
<dbReference type="GeneID" id="92036630"/>
<evidence type="ECO:0000256" key="4">
    <source>
        <dbReference type="ARBA" id="ARBA00022989"/>
    </source>
</evidence>
<evidence type="ECO:0000313" key="9">
    <source>
        <dbReference type="EMBL" id="KAK7530960.1"/>
    </source>
</evidence>
<keyword evidence="2" id="KW-0813">Transport</keyword>
<dbReference type="SUPFAM" id="SSF103473">
    <property type="entry name" value="MFS general substrate transporter"/>
    <property type="match status" value="1"/>
</dbReference>
<evidence type="ECO:0000256" key="3">
    <source>
        <dbReference type="ARBA" id="ARBA00022692"/>
    </source>
</evidence>
<protein>
    <submittedName>
        <fullName evidence="9">MFS transporter</fullName>
    </submittedName>
</protein>
<dbReference type="Gene3D" id="1.20.1250.20">
    <property type="entry name" value="MFS general substrate transporter like domains"/>
    <property type="match status" value="2"/>
</dbReference>
<proteinExistence type="predicted"/>
<evidence type="ECO:0000256" key="1">
    <source>
        <dbReference type="ARBA" id="ARBA00004141"/>
    </source>
</evidence>
<feature type="compositionally biased region" description="Low complexity" evidence="6">
    <location>
        <begin position="518"/>
        <end position="529"/>
    </location>
</feature>
<dbReference type="InterPro" id="IPR011701">
    <property type="entry name" value="MFS"/>
</dbReference>
<keyword evidence="4 7" id="KW-1133">Transmembrane helix</keyword>
<feature type="transmembrane region" description="Helical" evidence="7">
    <location>
        <begin position="21"/>
        <end position="42"/>
    </location>
</feature>
<dbReference type="CDD" id="cd17321">
    <property type="entry name" value="MFS_MMR_MDR_like"/>
    <property type="match status" value="1"/>
</dbReference>
<dbReference type="RefSeq" id="XP_066651033.1">
    <property type="nucleotide sequence ID" value="XM_066803724.1"/>
</dbReference>
<evidence type="ECO:0000313" key="10">
    <source>
        <dbReference type="Proteomes" id="UP001360953"/>
    </source>
</evidence>
<evidence type="ECO:0000259" key="8">
    <source>
        <dbReference type="PROSITE" id="PS50850"/>
    </source>
</evidence>
<feature type="transmembrane region" description="Helical" evidence="7">
    <location>
        <begin position="62"/>
        <end position="84"/>
    </location>
</feature>
<keyword evidence="5 7" id="KW-0472">Membrane</keyword>
<dbReference type="PANTHER" id="PTHR42718:SF9">
    <property type="entry name" value="MAJOR FACILITATOR SUPERFAMILY MULTIDRUG TRANSPORTER MFSC"/>
    <property type="match status" value="1"/>
</dbReference>
<feature type="transmembrane region" description="Helical" evidence="7">
    <location>
        <begin position="453"/>
        <end position="473"/>
    </location>
</feature>
<feature type="transmembrane region" description="Helical" evidence="7">
    <location>
        <begin position="218"/>
        <end position="236"/>
    </location>
</feature>
<gene>
    <name evidence="9" type="ORF">J3D65DRAFT_681029</name>
</gene>
<feature type="transmembrane region" description="Helical" evidence="7">
    <location>
        <begin position="154"/>
        <end position="174"/>
    </location>
</feature>
<feature type="transmembrane region" description="Helical" evidence="7">
    <location>
        <begin position="248"/>
        <end position="265"/>
    </location>
</feature>
<keyword evidence="10" id="KW-1185">Reference proteome</keyword>
<evidence type="ECO:0000256" key="2">
    <source>
        <dbReference type="ARBA" id="ARBA00022448"/>
    </source>
</evidence>
<feature type="transmembrane region" description="Helical" evidence="7">
    <location>
        <begin position="353"/>
        <end position="369"/>
    </location>
</feature>
<feature type="region of interest" description="Disordered" evidence="6">
    <location>
        <begin position="501"/>
        <end position="536"/>
    </location>
</feature>
<accession>A0ABR1L8J1</accession>
<feature type="transmembrane region" description="Helical" evidence="7">
    <location>
        <begin position="286"/>
        <end position="310"/>
    </location>
</feature>
<dbReference type="Pfam" id="PF07690">
    <property type="entry name" value="MFS_1"/>
    <property type="match status" value="1"/>
</dbReference>
<feature type="domain" description="Major facilitator superfamily (MFS) profile" evidence="8">
    <location>
        <begin position="26"/>
        <end position="478"/>
    </location>
</feature>
<dbReference type="Proteomes" id="UP001360953">
    <property type="component" value="Unassembled WGS sequence"/>
</dbReference>
<feature type="transmembrane region" description="Helical" evidence="7">
    <location>
        <begin position="413"/>
        <end position="433"/>
    </location>
</feature>
<dbReference type="PANTHER" id="PTHR42718">
    <property type="entry name" value="MAJOR FACILITATOR SUPERFAMILY MULTIDRUG TRANSPORTER MFSC"/>
    <property type="match status" value="1"/>
</dbReference>
<dbReference type="EMBL" id="JBBPEH010000013">
    <property type="protein sequence ID" value="KAK7530960.1"/>
    <property type="molecule type" value="Genomic_DNA"/>
</dbReference>
<reference evidence="9 10" key="1">
    <citation type="submission" date="2024-04" db="EMBL/GenBank/DDBJ databases">
        <title>Phyllosticta paracitricarpa is synonymous to the EU quarantine fungus P. citricarpa based on phylogenomic analyses.</title>
        <authorList>
            <consortium name="Lawrence Berkeley National Laboratory"/>
            <person name="Van ingen-buijs V.A."/>
            <person name="Van westerhoven A.C."/>
            <person name="Haridas S."/>
            <person name="Skiadas P."/>
            <person name="Martin F."/>
            <person name="Groenewald J.Z."/>
            <person name="Crous P.W."/>
            <person name="Seidl M.F."/>
        </authorList>
    </citation>
    <scope>NUCLEOTIDE SEQUENCE [LARGE SCALE GENOMIC DNA]</scope>
    <source>
        <strain evidence="9 10">CPC 17464</strain>
    </source>
</reference>
<organism evidence="9 10">
    <name type="scientific">Phyllosticta citribraziliensis</name>
    <dbReference type="NCBI Taxonomy" id="989973"/>
    <lineage>
        <taxon>Eukaryota</taxon>
        <taxon>Fungi</taxon>
        <taxon>Dikarya</taxon>
        <taxon>Ascomycota</taxon>
        <taxon>Pezizomycotina</taxon>
        <taxon>Dothideomycetes</taxon>
        <taxon>Dothideomycetes incertae sedis</taxon>
        <taxon>Botryosphaeriales</taxon>
        <taxon>Phyllostictaceae</taxon>
        <taxon>Phyllosticta</taxon>
    </lineage>
</organism>
<evidence type="ECO:0000256" key="7">
    <source>
        <dbReference type="SAM" id="Phobius"/>
    </source>
</evidence>
<evidence type="ECO:0000256" key="6">
    <source>
        <dbReference type="SAM" id="MobiDB-lite"/>
    </source>
</evidence>
<comment type="caution">
    <text evidence="9">The sequence shown here is derived from an EMBL/GenBank/DDBJ whole genome shotgun (WGS) entry which is preliminary data.</text>
</comment>
<sequence length="536" mass="57096">MAVFTTPPWLRSENEASRPAFLAWVVTGMACMSMYIDTFQSTMVNFGLSSIMSSLDMTPFDINWIVIAYNLAFAAVLPISGAIADRFGLRVGFVVGTGTLTWASALCAAAPNKYALIVGRAFCGIGAALGTATGPPIISHLFTDEKQRNKGLSLLIMCGPLGLVSGMIFGALLVESSTGWRALFWLGLAVNSFLCVVGFWTIPVFAKPPPDPSKKFDAIGLGIFITGLPLLIYGVDDGGNRGWTTPEILVPLILGGLLVIAFPIYERRIDNPLIPKNFLFDPNMMLMLITFVIFGGGFSTWFLLVTQVFLNSLKLTALRSALYLLPAAVASIVSGGLGSYLSTRTPVRIQIGGAYFWTAAFIVPWGLMVMDASRAYIICFAILYLFGNAPAIVRAQATTLSTIPSEQHGQATAMLMVSYQAGNAVMLALANAVAKGTTKGPETAASLLEGYKAGFWMLLGLTALVGIVFVVVYRDRPVKQPDAEMRLADSSATEVIASGTELAPGNASAKETSAPHTSSSIQSSVEVVSMELTQKA</sequence>
<feature type="transmembrane region" description="Helical" evidence="7">
    <location>
        <begin position="322"/>
        <end position="341"/>
    </location>
</feature>
<comment type="subcellular location">
    <subcellularLocation>
        <location evidence="1">Membrane</location>
        <topology evidence="1">Multi-pass membrane protein</topology>
    </subcellularLocation>
</comment>
<feature type="transmembrane region" description="Helical" evidence="7">
    <location>
        <begin position="91"/>
        <end position="111"/>
    </location>
</feature>
<feature type="transmembrane region" description="Helical" evidence="7">
    <location>
        <begin position="117"/>
        <end position="142"/>
    </location>
</feature>
<name>A0ABR1L8J1_9PEZI</name>
<dbReference type="PROSITE" id="PS50850">
    <property type="entry name" value="MFS"/>
    <property type="match status" value="1"/>
</dbReference>
<feature type="transmembrane region" description="Helical" evidence="7">
    <location>
        <begin position="375"/>
        <end position="393"/>
    </location>
</feature>
<evidence type="ECO:0000256" key="5">
    <source>
        <dbReference type="ARBA" id="ARBA00023136"/>
    </source>
</evidence>
<dbReference type="InterPro" id="IPR020846">
    <property type="entry name" value="MFS_dom"/>
</dbReference>